<evidence type="ECO:0000256" key="5">
    <source>
        <dbReference type="ARBA" id="ARBA00022777"/>
    </source>
</evidence>
<dbReference type="InterPro" id="IPR011009">
    <property type="entry name" value="Kinase-like_dom_sf"/>
</dbReference>
<reference evidence="10 11" key="1">
    <citation type="submission" date="2018-03" db="EMBL/GenBank/DDBJ databases">
        <title>Draft Genome Sequences of the Obligatory Marine Myxobacteria Enhygromyxa salina SWB007.</title>
        <authorList>
            <person name="Poehlein A."/>
            <person name="Moghaddam J.A."/>
            <person name="Harms H."/>
            <person name="Alanjari M."/>
            <person name="Koenig G.M."/>
            <person name="Daniel R."/>
            <person name="Schaeberle T.F."/>
        </authorList>
    </citation>
    <scope>NUCLEOTIDE SEQUENCE [LARGE SCALE GENOMIC DNA]</scope>
    <source>
        <strain evidence="10 11">SWB007</strain>
    </source>
</reference>
<gene>
    <name evidence="10" type="primary">pkn1_8</name>
    <name evidence="10" type="ORF">ENSA7_26100</name>
</gene>
<dbReference type="RefSeq" id="WP_106089631.1">
    <property type="nucleotide sequence ID" value="NZ_PVNL01000051.1"/>
</dbReference>
<dbReference type="PROSITE" id="PS00107">
    <property type="entry name" value="PROTEIN_KINASE_ATP"/>
    <property type="match status" value="1"/>
</dbReference>
<dbReference type="InterPro" id="IPR000719">
    <property type="entry name" value="Prot_kinase_dom"/>
</dbReference>
<dbReference type="InterPro" id="IPR017441">
    <property type="entry name" value="Protein_kinase_ATP_BS"/>
</dbReference>
<evidence type="ECO:0000259" key="9">
    <source>
        <dbReference type="PROSITE" id="PS50011"/>
    </source>
</evidence>
<proteinExistence type="predicted"/>
<dbReference type="EC" id="2.7.11.1" evidence="1"/>
<accession>A0A2S9YRB4</accession>
<dbReference type="OrthoDB" id="9801841at2"/>
<evidence type="ECO:0000256" key="1">
    <source>
        <dbReference type="ARBA" id="ARBA00012513"/>
    </source>
</evidence>
<dbReference type="Gene3D" id="3.30.200.20">
    <property type="entry name" value="Phosphorylase Kinase, domain 1"/>
    <property type="match status" value="1"/>
</dbReference>
<evidence type="ECO:0000256" key="8">
    <source>
        <dbReference type="SAM" id="MobiDB-lite"/>
    </source>
</evidence>
<dbReference type="GO" id="GO:0005524">
    <property type="term" value="F:ATP binding"/>
    <property type="evidence" value="ECO:0007669"/>
    <property type="project" value="UniProtKB-UniRule"/>
</dbReference>
<dbReference type="EMBL" id="PVNL01000051">
    <property type="protein sequence ID" value="PRQ07620.1"/>
    <property type="molecule type" value="Genomic_DNA"/>
</dbReference>
<dbReference type="PANTHER" id="PTHR43289">
    <property type="entry name" value="MITOGEN-ACTIVATED PROTEIN KINASE KINASE KINASE 20-RELATED"/>
    <property type="match status" value="1"/>
</dbReference>
<evidence type="ECO:0000313" key="10">
    <source>
        <dbReference type="EMBL" id="PRQ07620.1"/>
    </source>
</evidence>
<dbReference type="GO" id="GO:0004674">
    <property type="term" value="F:protein serine/threonine kinase activity"/>
    <property type="evidence" value="ECO:0007669"/>
    <property type="project" value="UniProtKB-KW"/>
</dbReference>
<evidence type="ECO:0000256" key="3">
    <source>
        <dbReference type="ARBA" id="ARBA00022679"/>
    </source>
</evidence>
<keyword evidence="2" id="KW-0723">Serine/threonine-protein kinase</keyword>
<keyword evidence="6 7" id="KW-0067">ATP-binding</keyword>
<keyword evidence="3 10" id="KW-0808">Transferase</keyword>
<dbReference type="AlphaFoldDB" id="A0A2S9YRB4"/>
<protein>
    <recommendedName>
        <fullName evidence="1">non-specific serine/threonine protein kinase</fullName>
        <ecNumber evidence="1">2.7.11.1</ecNumber>
    </recommendedName>
</protein>
<feature type="domain" description="Protein kinase" evidence="9">
    <location>
        <begin position="38"/>
        <end position="308"/>
    </location>
</feature>
<evidence type="ECO:0000256" key="2">
    <source>
        <dbReference type="ARBA" id="ARBA00022527"/>
    </source>
</evidence>
<feature type="compositionally biased region" description="Low complexity" evidence="8">
    <location>
        <begin position="515"/>
        <end position="524"/>
    </location>
</feature>
<sequence length="550" mass="58739">MPPSDHELRVTQPQDEDVAVIVPAAEPDLTGAVLLDRYRVISKLGAGGMGTVYLGEHSTIGKRVAIKVLSSQYAHRADLVQRFLTEARAASMIPQQNVVEITDFGATPGNSVCFVMEFLDGEDLGALVKREGPVGWDRVRHFTLQICRALDAAHAAGVIHRDMKPENCFRVRRDKDEDFVKVLDFGIAKVQTGEQSGPGLTQTGMIFGTPEYMSPEQAQGEHVDHRVDVYALGVIMFELLVGRVPFTGGTFMGILSKQMFDVPPRPSDLVPDAGIPPEAEAIVLKAMQKDPAYRFQTMAEMITAIEAVGTGAGAVEIVPESVARPASGPTGFAQAPQGSTTAAPELALADEREGSRRGLRAVIGVVLAAAAIVYLSVRPPGELEAEIDDEVAEAPASDPTPEAEPAAAVVDPPAVEPAPPAIVSVLIATNVPAQILDARDRAIYGTSLGDDTEPSAGIELERSDQPIQLILSAEGYVELPIEVLPDRDQKNYQYELVAVEAVPEAKPSTSKRPRSSTPEPEAAPEQPPKPSQQLPAQGSNDGDVKNPFIK</sequence>
<dbReference type="Proteomes" id="UP000238823">
    <property type="component" value="Unassembled WGS sequence"/>
</dbReference>
<dbReference type="SUPFAM" id="SSF56112">
    <property type="entry name" value="Protein kinase-like (PK-like)"/>
    <property type="match status" value="1"/>
</dbReference>
<dbReference type="PANTHER" id="PTHR43289:SF6">
    <property type="entry name" value="SERINE_THREONINE-PROTEIN KINASE NEKL-3"/>
    <property type="match status" value="1"/>
</dbReference>
<evidence type="ECO:0000256" key="7">
    <source>
        <dbReference type="PROSITE-ProRule" id="PRU10141"/>
    </source>
</evidence>
<keyword evidence="5 10" id="KW-0418">Kinase</keyword>
<comment type="caution">
    <text evidence="10">The sequence shown here is derived from an EMBL/GenBank/DDBJ whole genome shotgun (WGS) entry which is preliminary data.</text>
</comment>
<dbReference type="PROSITE" id="PS50011">
    <property type="entry name" value="PROTEIN_KINASE_DOM"/>
    <property type="match status" value="1"/>
</dbReference>
<feature type="binding site" evidence="7">
    <location>
        <position position="67"/>
    </location>
    <ligand>
        <name>ATP</name>
        <dbReference type="ChEBI" id="CHEBI:30616"/>
    </ligand>
</feature>
<feature type="region of interest" description="Disordered" evidence="8">
    <location>
        <begin position="501"/>
        <end position="550"/>
    </location>
</feature>
<dbReference type="Pfam" id="PF00069">
    <property type="entry name" value="Pkinase"/>
    <property type="match status" value="1"/>
</dbReference>
<name>A0A2S9YRB4_9BACT</name>
<dbReference type="FunFam" id="1.10.510.10:FF:000021">
    <property type="entry name" value="Serine/threonine protein kinase"/>
    <property type="match status" value="1"/>
</dbReference>
<organism evidence="10 11">
    <name type="scientific">Enhygromyxa salina</name>
    <dbReference type="NCBI Taxonomy" id="215803"/>
    <lineage>
        <taxon>Bacteria</taxon>
        <taxon>Pseudomonadati</taxon>
        <taxon>Myxococcota</taxon>
        <taxon>Polyangia</taxon>
        <taxon>Nannocystales</taxon>
        <taxon>Nannocystaceae</taxon>
        <taxon>Enhygromyxa</taxon>
    </lineage>
</organism>
<evidence type="ECO:0000256" key="6">
    <source>
        <dbReference type="ARBA" id="ARBA00022840"/>
    </source>
</evidence>
<dbReference type="CDD" id="cd14014">
    <property type="entry name" value="STKc_PknB_like"/>
    <property type="match status" value="1"/>
</dbReference>
<evidence type="ECO:0000256" key="4">
    <source>
        <dbReference type="ARBA" id="ARBA00022741"/>
    </source>
</evidence>
<keyword evidence="4 7" id="KW-0547">Nucleotide-binding</keyword>
<evidence type="ECO:0000313" key="11">
    <source>
        <dbReference type="Proteomes" id="UP000238823"/>
    </source>
</evidence>
<dbReference type="Gene3D" id="1.10.510.10">
    <property type="entry name" value="Transferase(Phosphotransferase) domain 1"/>
    <property type="match status" value="1"/>
</dbReference>
<dbReference type="SMART" id="SM00220">
    <property type="entry name" value="S_TKc"/>
    <property type="match status" value="1"/>
</dbReference>